<dbReference type="Gene3D" id="4.10.240.10">
    <property type="entry name" value="Zn(2)-C6 fungal-type DNA-binding domain"/>
    <property type="match status" value="1"/>
</dbReference>
<protein>
    <submittedName>
        <fullName evidence="8">Zinc finger protein klf1</fullName>
    </submittedName>
</protein>
<keyword evidence="1" id="KW-0479">Metal-binding</keyword>
<keyword evidence="9" id="KW-1185">Reference proteome</keyword>
<organism evidence="8 9">
    <name type="scientific">Parachaetomium inaequale</name>
    <dbReference type="NCBI Taxonomy" id="2588326"/>
    <lineage>
        <taxon>Eukaryota</taxon>
        <taxon>Fungi</taxon>
        <taxon>Dikarya</taxon>
        <taxon>Ascomycota</taxon>
        <taxon>Pezizomycotina</taxon>
        <taxon>Sordariomycetes</taxon>
        <taxon>Sordariomycetidae</taxon>
        <taxon>Sordariales</taxon>
        <taxon>Chaetomiaceae</taxon>
        <taxon>Parachaetomium</taxon>
    </lineage>
</organism>
<dbReference type="Pfam" id="PF04082">
    <property type="entry name" value="Fungal_trans"/>
    <property type="match status" value="1"/>
</dbReference>
<dbReference type="PROSITE" id="PS50048">
    <property type="entry name" value="ZN2_CY6_FUNGAL_2"/>
    <property type="match status" value="1"/>
</dbReference>
<dbReference type="AlphaFoldDB" id="A0AAN6PDR3"/>
<feature type="compositionally biased region" description="Polar residues" evidence="6">
    <location>
        <begin position="197"/>
        <end position="209"/>
    </location>
</feature>
<evidence type="ECO:0000256" key="5">
    <source>
        <dbReference type="ARBA" id="ARBA00023242"/>
    </source>
</evidence>
<dbReference type="Pfam" id="PF00172">
    <property type="entry name" value="Zn_clus"/>
    <property type="match status" value="1"/>
</dbReference>
<sequence length="973" mass="107913">MASPIGYLIHPDPPQSENQAFHAAPGIANPAHPAPETHSPLIGTPGPSVPSHGPVSASPSLARPGPEHQDAQHPPGNHTPTQPLYQCAECLRRYSRPEHLQVCSKGFARADLLKRHRANHKDGSGNKRRRFNSVPSASRVGQACTACAKARVKCEETKPCTRCKSRGLACEVAAPEDAAMYLAHLSGNRTGHHESTPESCYSVSSSVGQPQHHLSMGSASPSYIQSASPEDSKEGIVTSAYPSYMDEAHTTTPGASSISVDPHNPDSFRSYPGDDIEYAGQEQARTQFPDFLRDALYDQSLVNPSRLPEAQGPSMLDFYDDANLDFNEFDFGLLHWNLDPDRNVTEQTDNSAEDPAGMTQMRSTLVKIWTESPWRWTPGTADNCYTEQSNLPLPSNDAHSPQSHDNRTAVDRDTLRPSCRDKVLAIVLGTCRESRMANRVASSFPSAETMGSWIKIFLAAHMCAVSSWIHYGSFSLNSQWPEWLAAAAAAGAVLTPVPAFRRFGFALQEAIRVAIPERFEENNKSIAEIVKVQALVLLQDVGLWSGNRRKMEIAECHLSVPIAMMRYRDRFGRSAYSDIVIYPSDEGEVLEEKWRRWYQLESWKRLVFHAYLRDAQVSMMQLNNPSMSYAELTLPLPCSKELWFARTAEEFKTRYLESDNNRRPPSLGDLLRDINALAAHHTRIDVQFSISIYLHSVWSLIWEYRQLASIHPPTTPPSSSNNNNNTTLLLESRRAELVTQLRTFHLLTHPNPHPKLPPLSAQDSLLLHFLLFNLHASLPDLQLFSGKEGEDQARRVYPVLQRWAGCADARRAVWHAAQVLRCGRLFPRGHLKEFWGVGVCHAALGVWGWGVVSRATFVGGRGGRGGQQEQQSGTGVVYLDGEDEEAPAVQAWINYGQGRPAIHGLLSDDDADASRGGRRETCLLEDPRACMEVAQEILRANFVGVWESLPPLSENVILVLKQLEKAALAVGMG</sequence>
<feature type="region of interest" description="Disordered" evidence="6">
    <location>
        <begin position="1"/>
        <end position="80"/>
    </location>
</feature>
<dbReference type="GO" id="GO:0006351">
    <property type="term" value="P:DNA-templated transcription"/>
    <property type="evidence" value="ECO:0007669"/>
    <property type="project" value="InterPro"/>
</dbReference>
<dbReference type="EMBL" id="MU854420">
    <property type="protein sequence ID" value="KAK4038742.1"/>
    <property type="molecule type" value="Genomic_DNA"/>
</dbReference>
<dbReference type="GO" id="GO:0000981">
    <property type="term" value="F:DNA-binding transcription factor activity, RNA polymerase II-specific"/>
    <property type="evidence" value="ECO:0007669"/>
    <property type="project" value="InterPro"/>
</dbReference>
<keyword evidence="5" id="KW-0539">Nucleus</keyword>
<feature type="domain" description="Zn(2)-C6 fungal-type" evidence="7">
    <location>
        <begin position="143"/>
        <end position="172"/>
    </location>
</feature>
<dbReference type="SMART" id="SM00066">
    <property type="entry name" value="GAL4"/>
    <property type="match status" value="1"/>
</dbReference>
<dbReference type="GO" id="GO:0008270">
    <property type="term" value="F:zinc ion binding"/>
    <property type="evidence" value="ECO:0007669"/>
    <property type="project" value="InterPro"/>
</dbReference>
<dbReference type="CDD" id="cd00067">
    <property type="entry name" value="GAL4"/>
    <property type="match status" value="1"/>
</dbReference>
<dbReference type="PROSITE" id="PS00463">
    <property type="entry name" value="ZN2_CY6_FUNGAL_1"/>
    <property type="match status" value="1"/>
</dbReference>
<evidence type="ECO:0000259" key="7">
    <source>
        <dbReference type="PROSITE" id="PS50048"/>
    </source>
</evidence>
<keyword evidence="2" id="KW-0862">Zinc</keyword>
<name>A0AAN6PDR3_9PEZI</name>
<accession>A0AAN6PDR3</accession>
<feature type="compositionally biased region" description="Polar residues" evidence="6">
    <location>
        <begin position="385"/>
        <end position="401"/>
    </location>
</feature>
<evidence type="ECO:0000256" key="1">
    <source>
        <dbReference type="ARBA" id="ARBA00022723"/>
    </source>
</evidence>
<proteinExistence type="predicted"/>
<reference evidence="9" key="1">
    <citation type="journal article" date="2023" name="Mol. Phylogenet. Evol.">
        <title>Genome-scale phylogeny and comparative genomics of the fungal order Sordariales.</title>
        <authorList>
            <person name="Hensen N."/>
            <person name="Bonometti L."/>
            <person name="Westerberg I."/>
            <person name="Brannstrom I.O."/>
            <person name="Guillou S."/>
            <person name="Cros-Aarteil S."/>
            <person name="Calhoun S."/>
            <person name="Haridas S."/>
            <person name="Kuo A."/>
            <person name="Mondo S."/>
            <person name="Pangilinan J."/>
            <person name="Riley R."/>
            <person name="LaButti K."/>
            <person name="Andreopoulos B."/>
            <person name="Lipzen A."/>
            <person name="Chen C."/>
            <person name="Yan M."/>
            <person name="Daum C."/>
            <person name="Ng V."/>
            <person name="Clum A."/>
            <person name="Steindorff A."/>
            <person name="Ohm R.A."/>
            <person name="Martin F."/>
            <person name="Silar P."/>
            <person name="Natvig D.O."/>
            <person name="Lalanne C."/>
            <person name="Gautier V."/>
            <person name="Ament-Velasquez S.L."/>
            <person name="Kruys A."/>
            <person name="Hutchinson M.I."/>
            <person name="Powell A.J."/>
            <person name="Barry K."/>
            <person name="Miller A.N."/>
            <person name="Grigoriev I.V."/>
            <person name="Debuchy R."/>
            <person name="Gladieux P."/>
            <person name="Hiltunen Thoren M."/>
            <person name="Johannesson H."/>
        </authorList>
    </citation>
    <scope>NUCLEOTIDE SEQUENCE [LARGE SCALE GENOMIC DNA]</scope>
    <source>
        <strain evidence="9">CBS 284.82</strain>
    </source>
</reference>
<gene>
    <name evidence="8" type="ORF">C8A01DRAFT_37309</name>
</gene>
<feature type="compositionally biased region" description="Polar residues" evidence="6">
    <location>
        <begin position="217"/>
        <end position="229"/>
    </location>
</feature>
<dbReference type="InterPro" id="IPR001138">
    <property type="entry name" value="Zn2Cys6_DnaBD"/>
</dbReference>
<feature type="region of interest" description="Disordered" evidence="6">
    <location>
        <begin position="385"/>
        <end position="412"/>
    </location>
</feature>
<dbReference type="GO" id="GO:0003677">
    <property type="term" value="F:DNA binding"/>
    <property type="evidence" value="ECO:0007669"/>
    <property type="project" value="InterPro"/>
</dbReference>
<dbReference type="InterPro" id="IPR036864">
    <property type="entry name" value="Zn2-C6_fun-type_DNA-bd_sf"/>
</dbReference>
<evidence type="ECO:0000256" key="6">
    <source>
        <dbReference type="SAM" id="MobiDB-lite"/>
    </source>
</evidence>
<feature type="compositionally biased region" description="Low complexity" evidence="6">
    <location>
        <begin position="45"/>
        <end position="60"/>
    </location>
</feature>
<evidence type="ECO:0000313" key="8">
    <source>
        <dbReference type="EMBL" id="KAK4038742.1"/>
    </source>
</evidence>
<feature type="compositionally biased region" description="Basic and acidic residues" evidence="6">
    <location>
        <begin position="402"/>
        <end position="412"/>
    </location>
</feature>
<evidence type="ECO:0000256" key="3">
    <source>
        <dbReference type="ARBA" id="ARBA00023015"/>
    </source>
</evidence>
<keyword evidence="4" id="KW-0804">Transcription</keyword>
<dbReference type="PANTHER" id="PTHR47660">
    <property type="entry name" value="TRANSCRIPTION FACTOR WITH C2H2 AND ZN(2)-CYS(6) DNA BINDING DOMAIN (EUROFUNG)-RELATED-RELATED"/>
    <property type="match status" value="1"/>
</dbReference>
<dbReference type="InterPro" id="IPR007219">
    <property type="entry name" value="XnlR_reg_dom"/>
</dbReference>
<evidence type="ECO:0000256" key="4">
    <source>
        <dbReference type="ARBA" id="ARBA00023163"/>
    </source>
</evidence>
<dbReference type="Proteomes" id="UP001303115">
    <property type="component" value="Unassembled WGS sequence"/>
</dbReference>
<feature type="region of interest" description="Disordered" evidence="6">
    <location>
        <begin position="189"/>
        <end position="229"/>
    </location>
</feature>
<dbReference type="SUPFAM" id="SSF57701">
    <property type="entry name" value="Zn2/Cys6 DNA-binding domain"/>
    <property type="match status" value="1"/>
</dbReference>
<keyword evidence="3" id="KW-0805">Transcription regulation</keyword>
<evidence type="ECO:0000256" key="2">
    <source>
        <dbReference type="ARBA" id="ARBA00022833"/>
    </source>
</evidence>
<dbReference type="PANTHER" id="PTHR47660:SF2">
    <property type="entry name" value="TRANSCRIPTION FACTOR WITH C2H2 AND ZN(2)-CYS(6) DNA BINDING DOMAIN (EUROFUNG)"/>
    <property type="match status" value="1"/>
</dbReference>
<comment type="caution">
    <text evidence="8">The sequence shown here is derived from an EMBL/GenBank/DDBJ whole genome shotgun (WGS) entry which is preliminary data.</text>
</comment>
<evidence type="ECO:0000313" key="9">
    <source>
        <dbReference type="Proteomes" id="UP001303115"/>
    </source>
</evidence>